<organism evidence="3 4">
    <name type="scientific">Vallicoccus soli</name>
    <dbReference type="NCBI Taxonomy" id="2339232"/>
    <lineage>
        <taxon>Bacteria</taxon>
        <taxon>Bacillati</taxon>
        <taxon>Actinomycetota</taxon>
        <taxon>Actinomycetes</taxon>
        <taxon>Motilibacterales</taxon>
        <taxon>Vallicoccaceae</taxon>
        <taxon>Vallicoccus</taxon>
    </lineage>
</organism>
<evidence type="ECO:0000313" key="3">
    <source>
        <dbReference type="EMBL" id="RJK98101.1"/>
    </source>
</evidence>
<dbReference type="Proteomes" id="UP000265614">
    <property type="component" value="Unassembled WGS sequence"/>
</dbReference>
<dbReference type="Gene3D" id="3.90.960.10">
    <property type="entry name" value="YbaK/aminoacyl-tRNA synthetase-associated domain"/>
    <property type="match status" value="1"/>
</dbReference>
<gene>
    <name evidence="3" type="ORF">D5H78_04000</name>
</gene>
<evidence type="ECO:0000256" key="1">
    <source>
        <dbReference type="SAM" id="MobiDB-lite"/>
    </source>
</evidence>
<feature type="compositionally biased region" description="Low complexity" evidence="1">
    <location>
        <begin position="17"/>
        <end position="35"/>
    </location>
</feature>
<feature type="region of interest" description="Disordered" evidence="1">
    <location>
        <begin position="1"/>
        <end position="92"/>
    </location>
</feature>
<dbReference type="PANTHER" id="PTHR30411:SF1">
    <property type="entry name" value="CYTOPLASMIC PROTEIN"/>
    <property type="match status" value="1"/>
</dbReference>
<dbReference type="SUPFAM" id="SSF55826">
    <property type="entry name" value="YbaK/ProRS associated domain"/>
    <property type="match status" value="1"/>
</dbReference>
<dbReference type="EMBL" id="QZEZ01000001">
    <property type="protein sequence ID" value="RJK98101.1"/>
    <property type="molecule type" value="Genomic_DNA"/>
</dbReference>
<protein>
    <submittedName>
        <fullName evidence="3">YbaK/EbsC family protein</fullName>
    </submittedName>
</protein>
<keyword evidence="4" id="KW-1185">Reference proteome</keyword>
<dbReference type="InterPro" id="IPR036754">
    <property type="entry name" value="YbaK/aa-tRNA-synt-asso_dom_sf"/>
</dbReference>
<feature type="domain" description="YbaK/aminoacyl-tRNA synthetase-associated" evidence="2">
    <location>
        <begin position="129"/>
        <end position="251"/>
    </location>
</feature>
<dbReference type="GO" id="GO:0002161">
    <property type="term" value="F:aminoacyl-tRNA deacylase activity"/>
    <property type="evidence" value="ECO:0007669"/>
    <property type="project" value="InterPro"/>
</dbReference>
<accession>A0A3A3ZMY0</accession>
<reference evidence="3 4" key="1">
    <citation type="submission" date="2018-09" db="EMBL/GenBank/DDBJ databases">
        <title>YIM 75000 draft genome.</title>
        <authorList>
            <person name="Tang S."/>
            <person name="Feng Y."/>
        </authorList>
    </citation>
    <scope>NUCLEOTIDE SEQUENCE [LARGE SCALE GENOMIC DNA]</scope>
    <source>
        <strain evidence="3 4">YIM 75000</strain>
    </source>
</reference>
<comment type="caution">
    <text evidence="3">The sequence shown here is derived from an EMBL/GenBank/DDBJ whole genome shotgun (WGS) entry which is preliminary data.</text>
</comment>
<dbReference type="CDD" id="cd04333">
    <property type="entry name" value="ProX_deacylase"/>
    <property type="match status" value="1"/>
</dbReference>
<dbReference type="AlphaFoldDB" id="A0A3A3ZMY0"/>
<name>A0A3A3ZMY0_9ACTN</name>
<sequence>MLPGPPRCASVWSATDSSPLARSATARSSSSPRAAARPRRTAPRDPGAPCRRPLVVPPRCPALRRPTPAPPPVPPGRRDPARRRGGGGPARAARLRGVADPLLEHPAVVRVRAALRARGATGSVSVLGEAARTARAAADQLGCDVGAIANSLVFLQGPAPGGAPVLVLTSGAHRVDEARVAALLGVPALHRAGPDAVRAATGSAIGGVGPVGHPAPLPTLVDEDLAGHPVVWAAAGHPRTLFPTTYDELLRITGGRAARVA</sequence>
<evidence type="ECO:0000313" key="4">
    <source>
        <dbReference type="Proteomes" id="UP000265614"/>
    </source>
</evidence>
<dbReference type="PANTHER" id="PTHR30411">
    <property type="entry name" value="CYTOPLASMIC PROTEIN"/>
    <property type="match status" value="1"/>
</dbReference>
<dbReference type="OrthoDB" id="8536235at2"/>
<evidence type="ECO:0000259" key="2">
    <source>
        <dbReference type="Pfam" id="PF04073"/>
    </source>
</evidence>
<dbReference type="InterPro" id="IPR007214">
    <property type="entry name" value="YbaK/aa-tRNA-synth-assoc-dom"/>
</dbReference>
<proteinExistence type="predicted"/>
<dbReference type="Pfam" id="PF04073">
    <property type="entry name" value="tRNA_edit"/>
    <property type="match status" value="1"/>
</dbReference>